<feature type="transmembrane region" description="Helical" evidence="7">
    <location>
        <begin position="698"/>
        <end position="723"/>
    </location>
</feature>
<feature type="domain" description="SSD" evidence="8">
    <location>
        <begin position="253"/>
        <end position="375"/>
    </location>
</feature>
<feature type="transmembrane region" description="Helical" evidence="7">
    <location>
        <begin position="321"/>
        <end position="341"/>
    </location>
</feature>
<accession>A0A1Y0I9V2</accession>
<keyword evidence="4 7" id="KW-0812">Transmembrane</keyword>
<feature type="transmembrane region" description="Helical" evidence="7">
    <location>
        <begin position="659"/>
        <end position="677"/>
    </location>
</feature>
<dbReference type="AlphaFoldDB" id="A0A1Y0I9V2"/>
<dbReference type="InterPro" id="IPR050545">
    <property type="entry name" value="Mycobact_MmpL"/>
</dbReference>
<gene>
    <name evidence="9" type="ORF">OLMES_2131</name>
</gene>
<dbReference type="PROSITE" id="PS50156">
    <property type="entry name" value="SSD"/>
    <property type="match status" value="1"/>
</dbReference>
<dbReference type="Proteomes" id="UP000196027">
    <property type="component" value="Chromosome"/>
</dbReference>
<name>A0A1Y0I9V2_9GAMM</name>
<dbReference type="SUPFAM" id="SSF82866">
    <property type="entry name" value="Multidrug efflux transporter AcrB transmembrane domain"/>
    <property type="match status" value="2"/>
</dbReference>
<dbReference type="KEGG" id="ome:OLMES_2131"/>
<evidence type="ECO:0000259" key="8">
    <source>
        <dbReference type="PROSITE" id="PS50156"/>
    </source>
</evidence>
<keyword evidence="10" id="KW-1185">Reference proteome</keyword>
<keyword evidence="3" id="KW-1003">Cell membrane</keyword>
<feature type="transmembrane region" description="Helical" evidence="7">
    <location>
        <begin position="607"/>
        <end position="626"/>
    </location>
</feature>
<dbReference type="Gene3D" id="1.20.1640.10">
    <property type="entry name" value="Multidrug efflux transporter AcrB transmembrane domain"/>
    <property type="match status" value="2"/>
</dbReference>
<feature type="transmembrane region" description="Helical" evidence="7">
    <location>
        <begin position="404"/>
        <end position="421"/>
    </location>
</feature>
<dbReference type="PANTHER" id="PTHR33406:SF6">
    <property type="entry name" value="MEMBRANE PROTEIN YDGH-RELATED"/>
    <property type="match status" value="1"/>
</dbReference>
<dbReference type="PANTHER" id="PTHR33406">
    <property type="entry name" value="MEMBRANE PROTEIN MJ1562-RELATED"/>
    <property type="match status" value="1"/>
</dbReference>
<keyword evidence="5 7" id="KW-1133">Transmembrane helix</keyword>
<dbReference type="Pfam" id="PF03176">
    <property type="entry name" value="MMPL"/>
    <property type="match status" value="2"/>
</dbReference>
<evidence type="ECO:0000256" key="5">
    <source>
        <dbReference type="ARBA" id="ARBA00022989"/>
    </source>
</evidence>
<dbReference type="EMBL" id="CP021425">
    <property type="protein sequence ID" value="ARU56204.1"/>
    <property type="molecule type" value="Genomic_DNA"/>
</dbReference>
<feature type="transmembrane region" description="Helical" evidence="7">
    <location>
        <begin position="633"/>
        <end position="653"/>
    </location>
</feature>
<reference evidence="9 10" key="1">
    <citation type="submission" date="2017-05" db="EMBL/GenBank/DDBJ databases">
        <title>Genomic insights into alkan degradation activity of Oleiphilus messinensis.</title>
        <authorList>
            <person name="Kozyavkin S.A."/>
            <person name="Slesarev A.I."/>
            <person name="Golyshin P.N."/>
            <person name="Korzhenkov A."/>
            <person name="Golyshina O.N."/>
            <person name="Toshchakov S.V."/>
        </authorList>
    </citation>
    <scope>NUCLEOTIDE SEQUENCE [LARGE SCALE GENOMIC DNA]</scope>
    <source>
        <strain evidence="9 10">ME102</strain>
    </source>
</reference>
<feature type="transmembrane region" description="Helical" evidence="7">
    <location>
        <begin position="735"/>
        <end position="760"/>
    </location>
</feature>
<evidence type="ECO:0000256" key="1">
    <source>
        <dbReference type="ARBA" id="ARBA00004651"/>
    </source>
</evidence>
<protein>
    <submittedName>
        <fullName evidence="9">Exporter of the RND superfamily</fullName>
    </submittedName>
</protein>
<comment type="similarity">
    <text evidence="2">Belongs to the resistance-nodulation-cell division (RND) (TC 2.A.6) family. MmpL subfamily.</text>
</comment>
<sequence>MNLDRLINTLAYRRNILAVVTLIIVLGLSSGAKNIYFESDYKIFFSQDNPQLNQQDLIEDEYTNSDNVTLIISTRQKNLFNQTDLTAIIGLTEAAWQLPNSIRVDSLSNYQYTHASEDDLFVEDLIPITRLDSPAQIKQIEKIALSEPELKNLVISPEGTVTSITVLLNLPENSVERDQASAEIIAATRTLIQDYESRYPDLTIYLAGQTTVAATFNELSQRDSKFWLPIMFAVMALLLLVTLKSLIAMGITLVVVAMSVSATIGTMGWLHFPLNQITAVLPAIILILGICNCVHLLNSFRFHTRSGEGSQEGLRKMIETNLTPVFLTTLTTAIGFASMNFSDTPPFRELGTWAAVGTLFAFLLSLTLLPALAYYCPATAQLEQSQANTGIAARYSAFLIKHRHLSLAATCGLLLFLVFQIPNNQLNDNTLGYFKKSVPLREAADFMQEHLTGFDNFSYSLNCQQSNCINTPAYLETVQKFTDWLESQPEIVRVISYTDVIKRLNKNMHNDDDSYYRIPDSKALAAQYQLLYELSLPFGLDLNNQINMDKSALKITAVIKGQKAKELLALEQRIDTWLQTNTPELHAPGAGLSLMFAHLGQRNIESMVAGSLVALAFVTLTLMIALRSIRYGLVSLIPNSFPALAAFGLWGLLVSEVNMAVAIVFSFTLGIIVDDTVHFINKYIYARRTLDLDTDSALAYAFNVVGKALVTTTVVLACGFWVLSYSDFNVNAYMGAMVSVTIIAALVLDLILLPLSLYYLDRKFSKQAQTATT</sequence>
<evidence type="ECO:0000256" key="2">
    <source>
        <dbReference type="ARBA" id="ARBA00010157"/>
    </source>
</evidence>
<dbReference type="RefSeq" id="WP_087461225.1">
    <property type="nucleotide sequence ID" value="NZ_CP021425.1"/>
</dbReference>
<keyword evidence="6 7" id="KW-0472">Membrane</keyword>
<evidence type="ECO:0000256" key="6">
    <source>
        <dbReference type="ARBA" id="ARBA00023136"/>
    </source>
</evidence>
<evidence type="ECO:0000313" key="9">
    <source>
        <dbReference type="EMBL" id="ARU56204.1"/>
    </source>
</evidence>
<dbReference type="OrthoDB" id="9803781at2"/>
<organism evidence="9 10">
    <name type="scientific">Oleiphilus messinensis</name>
    <dbReference type="NCBI Taxonomy" id="141451"/>
    <lineage>
        <taxon>Bacteria</taxon>
        <taxon>Pseudomonadati</taxon>
        <taxon>Pseudomonadota</taxon>
        <taxon>Gammaproteobacteria</taxon>
        <taxon>Oceanospirillales</taxon>
        <taxon>Oleiphilaceae</taxon>
        <taxon>Oleiphilus</taxon>
    </lineage>
</organism>
<evidence type="ECO:0000256" key="7">
    <source>
        <dbReference type="SAM" id="Phobius"/>
    </source>
</evidence>
<comment type="subcellular location">
    <subcellularLocation>
        <location evidence="1">Cell membrane</location>
        <topology evidence="1">Multi-pass membrane protein</topology>
    </subcellularLocation>
</comment>
<dbReference type="InterPro" id="IPR004869">
    <property type="entry name" value="MMPL_dom"/>
</dbReference>
<dbReference type="GO" id="GO:0005886">
    <property type="term" value="C:plasma membrane"/>
    <property type="evidence" value="ECO:0007669"/>
    <property type="project" value="UniProtKB-SubCell"/>
</dbReference>
<evidence type="ECO:0000313" key="10">
    <source>
        <dbReference type="Proteomes" id="UP000196027"/>
    </source>
</evidence>
<feature type="transmembrane region" description="Helical" evidence="7">
    <location>
        <begin position="226"/>
        <end position="243"/>
    </location>
</feature>
<proteinExistence type="inferred from homology"/>
<feature type="transmembrane region" description="Helical" evidence="7">
    <location>
        <begin position="353"/>
        <end position="376"/>
    </location>
</feature>
<feature type="transmembrane region" description="Helical" evidence="7">
    <location>
        <begin position="277"/>
        <end position="300"/>
    </location>
</feature>
<evidence type="ECO:0000256" key="4">
    <source>
        <dbReference type="ARBA" id="ARBA00022692"/>
    </source>
</evidence>
<evidence type="ECO:0000256" key="3">
    <source>
        <dbReference type="ARBA" id="ARBA00022475"/>
    </source>
</evidence>
<dbReference type="InterPro" id="IPR000731">
    <property type="entry name" value="SSD"/>
</dbReference>